<evidence type="ECO:0000256" key="1">
    <source>
        <dbReference type="SAM" id="MobiDB-lite"/>
    </source>
</evidence>
<name>A0A7S3DWU2_9STRA</name>
<protein>
    <submittedName>
        <fullName evidence="2">Uncharacterized protein</fullName>
    </submittedName>
</protein>
<accession>A0A7S3DWU2</accession>
<feature type="region of interest" description="Disordered" evidence="1">
    <location>
        <begin position="57"/>
        <end position="105"/>
    </location>
</feature>
<sequence>MFKSCYSKVDRYLPHGTLLLISRRVSRGNHCCSVNPPAAWAFRRLFSTPAFFWHEKHKKNEETRMSTTSSSSVKDNGPAPKLQLHAATQSGLCDSKQLTHGSYPK</sequence>
<proteinExistence type="predicted"/>
<reference evidence="2" key="1">
    <citation type="submission" date="2021-01" db="EMBL/GenBank/DDBJ databases">
        <authorList>
            <person name="Corre E."/>
            <person name="Pelletier E."/>
            <person name="Niang G."/>
            <person name="Scheremetjew M."/>
            <person name="Finn R."/>
            <person name="Kale V."/>
            <person name="Holt S."/>
            <person name="Cochrane G."/>
            <person name="Meng A."/>
            <person name="Brown T."/>
            <person name="Cohen L."/>
        </authorList>
    </citation>
    <scope>NUCLEOTIDE SEQUENCE</scope>
    <source>
        <strain evidence="2">CCMP125</strain>
    </source>
</reference>
<dbReference type="EMBL" id="HBHT01036526">
    <property type="protein sequence ID" value="CAD9989741.1"/>
    <property type="molecule type" value="Transcribed_RNA"/>
</dbReference>
<evidence type="ECO:0000313" key="2">
    <source>
        <dbReference type="EMBL" id="CAD9989741.1"/>
    </source>
</evidence>
<gene>
    <name evidence="2" type="ORF">APAL1065_LOCUS24530</name>
</gene>
<organism evidence="2">
    <name type="scientific">Entomoneis paludosa</name>
    <dbReference type="NCBI Taxonomy" id="265537"/>
    <lineage>
        <taxon>Eukaryota</taxon>
        <taxon>Sar</taxon>
        <taxon>Stramenopiles</taxon>
        <taxon>Ochrophyta</taxon>
        <taxon>Bacillariophyta</taxon>
        <taxon>Bacillariophyceae</taxon>
        <taxon>Bacillariophycidae</taxon>
        <taxon>Entomoneidaceae</taxon>
        <taxon>Entomoneis</taxon>
    </lineage>
</organism>
<feature type="compositionally biased region" description="Polar residues" evidence="1">
    <location>
        <begin position="86"/>
        <end position="105"/>
    </location>
</feature>
<dbReference type="AlphaFoldDB" id="A0A7S3DWU2"/>